<dbReference type="Gene3D" id="3.40.309.10">
    <property type="entry name" value="Aldehyde Dehydrogenase, Chain A, domain 2"/>
    <property type="match status" value="1"/>
</dbReference>
<evidence type="ECO:0000256" key="1">
    <source>
        <dbReference type="ARBA" id="ARBA00009986"/>
    </source>
</evidence>
<dbReference type="InterPro" id="IPR016161">
    <property type="entry name" value="Ald_DH/histidinol_DH"/>
</dbReference>
<keyword evidence="4" id="KW-0520">NAD</keyword>
<dbReference type="RefSeq" id="WP_007697743.1">
    <property type="nucleotide sequence ID" value="NZ_AOIQ01000006.1"/>
</dbReference>
<comment type="caution">
    <text evidence="7">The sequence shown here is derived from an EMBL/GenBank/DDBJ whole genome shotgun (WGS) entry which is preliminary data.</text>
</comment>
<evidence type="ECO:0000313" key="8">
    <source>
        <dbReference type="Proteomes" id="UP000011560"/>
    </source>
</evidence>
<dbReference type="Proteomes" id="UP000011560">
    <property type="component" value="Unassembled WGS sequence"/>
</dbReference>
<dbReference type="GO" id="GO:0004029">
    <property type="term" value="F:aldehyde dehydrogenase (NAD+) activity"/>
    <property type="evidence" value="ECO:0007669"/>
    <property type="project" value="InterPro"/>
</dbReference>
<dbReference type="InterPro" id="IPR044638">
    <property type="entry name" value="ALDH7A1-like"/>
</dbReference>
<dbReference type="PANTHER" id="PTHR43521:SF1">
    <property type="entry name" value="ALPHA-AMINOADIPIC SEMIALDEHYDE DEHYDROGENASE"/>
    <property type="match status" value="1"/>
</dbReference>
<proteinExistence type="inferred from homology"/>
<feature type="domain" description="Aldehyde dehydrogenase" evidence="6">
    <location>
        <begin position="18"/>
        <end position="485"/>
    </location>
</feature>
<reference evidence="7 8" key="1">
    <citation type="journal article" date="2014" name="PLoS Genet.">
        <title>Phylogenetically driven sequencing of extremely halophilic archaea reveals strategies for static and dynamic osmo-response.</title>
        <authorList>
            <person name="Becker E.A."/>
            <person name="Seitzer P.M."/>
            <person name="Tritt A."/>
            <person name="Larsen D."/>
            <person name="Krusor M."/>
            <person name="Yao A.I."/>
            <person name="Wu D."/>
            <person name="Madern D."/>
            <person name="Eisen J.A."/>
            <person name="Darling A.E."/>
            <person name="Facciotti M.T."/>
        </authorList>
    </citation>
    <scope>NUCLEOTIDE SEQUENCE [LARGE SCALE GENOMIC DNA]</scope>
    <source>
        <strain evidence="7 8">JCM 14624</strain>
    </source>
</reference>
<evidence type="ECO:0000256" key="2">
    <source>
        <dbReference type="ARBA" id="ARBA00011881"/>
    </source>
</evidence>
<feature type="compositionally biased region" description="Low complexity" evidence="5">
    <location>
        <begin position="15"/>
        <end position="26"/>
    </location>
</feature>
<comment type="similarity">
    <text evidence="1">Belongs to the aldehyde dehydrogenase family.</text>
</comment>
<gene>
    <name evidence="7" type="ORF">C479_03296</name>
</gene>
<accession>M0BTV8</accession>
<dbReference type="SUPFAM" id="SSF53720">
    <property type="entry name" value="ALDH-like"/>
    <property type="match status" value="1"/>
</dbReference>
<dbReference type="EMBL" id="AOIQ01000006">
    <property type="protein sequence ID" value="ELZ13838.1"/>
    <property type="molecule type" value="Genomic_DNA"/>
</dbReference>
<dbReference type="OrthoDB" id="6342at2157"/>
<dbReference type="InterPro" id="IPR015590">
    <property type="entry name" value="Aldehyde_DH_dom"/>
</dbReference>
<feature type="region of interest" description="Disordered" evidence="5">
    <location>
        <begin position="1"/>
        <end position="30"/>
    </location>
</feature>
<dbReference type="InterPro" id="IPR016162">
    <property type="entry name" value="Ald_DH_N"/>
</dbReference>
<dbReference type="Gene3D" id="3.40.605.10">
    <property type="entry name" value="Aldehyde Dehydrogenase, Chain A, domain 1"/>
    <property type="match status" value="1"/>
</dbReference>
<name>M0BTV8_9EURY</name>
<keyword evidence="8" id="KW-1185">Reference proteome</keyword>
<dbReference type="PATRIC" id="fig|1227490.4.peg.668"/>
<dbReference type="PANTHER" id="PTHR43521">
    <property type="entry name" value="ALPHA-AMINOADIPIC SEMIALDEHYDE DEHYDROGENASE"/>
    <property type="match status" value="1"/>
</dbReference>
<dbReference type="InterPro" id="IPR016163">
    <property type="entry name" value="Ald_DH_C"/>
</dbReference>
<dbReference type="STRING" id="1227490.C479_03296"/>
<organism evidence="7 8">
    <name type="scientific">Halovivax asiaticus JCM 14624</name>
    <dbReference type="NCBI Taxonomy" id="1227490"/>
    <lineage>
        <taxon>Archaea</taxon>
        <taxon>Methanobacteriati</taxon>
        <taxon>Methanobacteriota</taxon>
        <taxon>Stenosarchaea group</taxon>
        <taxon>Halobacteria</taxon>
        <taxon>Halobacteriales</taxon>
        <taxon>Natrialbaceae</taxon>
        <taxon>Halovivax</taxon>
    </lineage>
</organism>
<keyword evidence="3" id="KW-0560">Oxidoreductase</keyword>
<evidence type="ECO:0000256" key="3">
    <source>
        <dbReference type="ARBA" id="ARBA00023002"/>
    </source>
</evidence>
<evidence type="ECO:0000313" key="7">
    <source>
        <dbReference type="EMBL" id="ELZ13838.1"/>
    </source>
</evidence>
<protein>
    <submittedName>
        <fullName evidence="7">Aldehyde dehydrogenase</fullName>
    </submittedName>
</protein>
<evidence type="ECO:0000259" key="6">
    <source>
        <dbReference type="Pfam" id="PF00171"/>
    </source>
</evidence>
<dbReference type="Pfam" id="PF00171">
    <property type="entry name" value="Aldedh"/>
    <property type="match status" value="1"/>
</dbReference>
<evidence type="ECO:0000256" key="4">
    <source>
        <dbReference type="ARBA" id="ARBA00023027"/>
    </source>
</evidence>
<sequence>MSQQADTDAYGHYIGGEWTEGTGSETFDSQNPATGESIATFHRGTEDDVDAALAAADDAFDEWRELSYIDRAEYLWDIYHEMRDRTDELGEIVTKECGKEISEGKADVVEAYHMVEWAAANARHPHGDVVPSEVGAKDAYMRRKPRGVIGCITPWNFPVAIPFWHMALALVEGNTVVWKPAEQTPWCGQVIAEMMEDAGLPEGVFNMVQGYGDAGAAITDDERVDTVLFTGSAEVGHEIAGKVGGEPGKLAACEMGGKNGIVITEEADLDIAVHAAIMSSFKTTGQRCVSSERLIVHEDVYDEFKERYVETAKQVSVDDPLDENTFMGPAIEPGHVEKIRKHNELAEQEGADVLVDRFELDDDEIPEGHEDGNWVGPFVYEIDYDPDLRCIKEECFGPHVALMKYSGDIERALEIHNDTPYGLAGAIISEDYRQINYFRDHADLGLAYANLPCIGAEIQLPFGGVKKSGNGYPSAREAIEAVTERTAWTLNNSKEIEMAQGLSADIKTEDD</sequence>
<dbReference type="FunFam" id="3.40.605.10:FF:000007">
    <property type="entry name" value="NAD/NADP-dependent betaine aldehyde dehydrogenase"/>
    <property type="match status" value="1"/>
</dbReference>
<evidence type="ECO:0000256" key="5">
    <source>
        <dbReference type="SAM" id="MobiDB-lite"/>
    </source>
</evidence>
<comment type="subunit">
    <text evidence="2">Homotetramer.</text>
</comment>
<dbReference type="AlphaFoldDB" id="M0BTV8"/>